<proteinExistence type="predicted"/>
<evidence type="ECO:0000313" key="3">
    <source>
        <dbReference type="Proteomes" id="UP001248819"/>
    </source>
</evidence>
<keyword evidence="1" id="KW-0472">Membrane</keyword>
<name>A0ABU3CSN5_9FLAO</name>
<keyword evidence="1" id="KW-0812">Transmembrane</keyword>
<reference evidence="2 3" key="1">
    <citation type="submission" date="2023-09" db="EMBL/GenBank/DDBJ databases">
        <authorList>
            <person name="Rey-Velasco X."/>
        </authorList>
    </citation>
    <scope>NUCLEOTIDE SEQUENCE [LARGE SCALE GENOMIC DNA]</scope>
    <source>
        <strain evidence="2 3">F297</strain>
    </source>
</reference>
<feature type="transmembrane region" description="Helical" evidence="1">
    <location>
        <begin position="43"/>
        <end position="64"/>
    </location>
</feature>
<dbReference type="RefSeq" id="WP_311483530.1">
    <property type="nucleotide sequence ID" value="NZ_JAVRHP010000014.1"/>
</dbReference>
<sequence length="262" mass="29483">MAKKLSIFNFLSVILAIIVNYYSQAVQLNGNTMGSLSAEYENLFTPAGYAFSIWGVIYIALLAYTGFQMYCAFKTGKHTDLIIKTGAWFILANIANSAWVIVWLYEFTGVSVLIMLFILFSLIKIILNTNMERWDAPLKVIAFSWWPICFYSGWIAVATIANISAYLAKINWDGWFLNEIQWTILMIIAATVLNLAILYTRNMREFALVGVWALVAIFVRHSGENETIAWAAMIGAVILFLAAGYHGYKNKKTSPMAKMKGS</sequence>
<dbReference type="PANTHER" id="PTHR33802">
    <property type="entry name" value="SI:CH211-161H7.5-RELATED"/>
    <property type="match status" value="1"/>
</dbReference>
<feature type="transmembrane region" description="Helical" evidence="1">
    <location>
        <begin position="180"/>
        <end position="199"/>
    </location>
</feature>
<keyword evidence="1" id="KW-1133">Transmembrane helix</keyword>
<feature type="transmembrane region" description="Helical" evidence="1">
    <location>
        <begin position="148"/>
        <end position="168"/>
    </location>
</feature>
<feature type="transmembrane region" description="Helical" evidence="1">
    <location>
        <begin position="110"/>
        <end position="127"/>
    </location>
</feature>
<gene>
    <name evidence="2" type="ORF">RM529_04385</name>
</gene>
<feature type="transmembrane region" description="Helical" evidence="1">
    <location>
        <begin position="7"/>
        <end position="23"/>
    </location>
</feature>
<dbReference type="Gene3D" id="1.20.1260.100">
    <property type="entry name" value="TspO/MBR protein"/>
    <property type="match status" value="1"/>
</dbReference>
<evidence type="ECO:0000313" key="2">
    <source>
        <dbReference type="EMBL" id="MDT0649367.1"/>
    </source>
</evidence>
<evidence type="ECO:0000256" key="1">
    <source>
        <dbReference type="SAM" id="Phobius"/>
    </source>
</evidence>
<comment type="caution">
    <text evidence="2">The sequence shown here is derived from an EMBL/GenBank/DDBJ whole genome shotgun (WGS) entry which is preliminary data.</text>
</comment>
<dbReference type="PANTHER" id="PTHR33802:SF1">
    <property type="entry name" value="XK-RELATED PROTEIN"/>
    <property type="match status" value="1"/>
</dbReference>
<protein>
    <submittedName>
        <fullName evidence="2">Tryptophan-rich sensory protein</fullName>
    </submittedName>
</protein>
<dbReference type="Proteomes" id="UP001248819">
    <property type="component" value="Unassembled WGS sequence"/>
</dbReference>
<feature type="transmembrane region" description="Helical" evidence="1">
    <location>
        <begin position="228"/>
        <end position="248"/>
    </location>
</feature>
<feature type="transmembrane region" description="Helical" evidence="1">
    <location>
        <begin position="206"/>
        <end position="222"/>
    </location>
</feature>
<dbReference type="InterPro" id="IPR038330">
    <property type="entry name" value="TspO/MBR-related_sf"/>
</dbReference>
<organism evidence="2 3">
    <name type="scientific">Autumnicola edwardsiae</name>
    <dbReference type="NCBI Taxonomy" id="3075594"/>
    <lineage>
        <taxon>Bacteria</taxon>
        <taxon>Pseudomonadati</taxon>
        <taxon>Bacteroidota</taxon>
        <taxon>Flavobacteriia</taxon>
        <taxon>Flavobacteriales</taxon>
        <taxon>Flavobacteriaceae</taxon>
        <taxon>Autumnicola</taxon>
    </lineage>
</organism>
<keyword evidence="3" id="KW-1185">Reference proteome</keyword>
<accession>A0ABU3CSN5</accession>
<feature type="transmembrane region" description="Helical" evidence="1">
    <location>
        <begin position="85"/>
        <end position="104"/>
    </location>
</feature>
<dbReference type="EMBL" id="JAVRHP010000014">
    <property type="protein sequence ID" value="MDT0649367.1"/>
    <property type="molecule type" value="Genomic_DNA"/>
</dbReference>